<proteinExistence type="predicted"/>
<dbReference type="EMBL" id="JARIHO010000009">
    <property type="protein sequence ID" value="KAJ7355452.1"/>
    <property type="molecule type" value="Genomic_DNA"/>
</dbReference>
<dbReference type="AlphaFoldDB" id="A0AAD7AD04"/>
<feature type="signal peptide" evidence="1">
    <location>
        <begin position="1"/>
        <end position="28"/>
    </location>
</feature>
<evidence type="ECO:0000256" key="1">
    <source>
        <dbReference type="SAM" id="SignalP"/>
    </source>
</evidence>
<dbReference type="Proteomes" id="UP001218218">
    <property type="component" value="Unassembled WGS sequence"/>
</dbReference>
<gene>
    <name evidence="2" type="ORF">DFH08DRAFT_912457</name>
</gene>
<accession>A0AAD7AD04</accession>
<feature type="chain" id="PRO_5042174554" evidence="1">
    <location>
        <begin position="29"/>
        <end position="683"/>
    </location>
</feature>
<dbReference type="InterPro" id="IPR029044">
    <property type="entry name" value="Nucleotide-diphossugar_trans"/>
</dbReference>
<evidence type="ECO:0000313" key="3">
    <source>
        <dbReference type="Proteomes" id="UP001218218"/>
    </source>
</evidence>
<reference evidence="2" key="1">
    <citation type="submission" date="2023-03" db="EMBL/GenBank/DDBJ databases">
        <title>Massive genome expansion in bonnet fungi (Mycena s.s.) driven by repeated elements and novel gene families across ecological guilds.</title>
        <authorList>
            <consortium name="Lawrence Berkeley National Laboratory"/>
            <person name="Harder C.B."/>
            <person name="Miyauchi S."/>
            <person name="Viragh M."/>
            <person name="Kuo A."/>
            <person name="Thoen E."/>
            <person name="Andreopoulos B."/>
            <person name="Lu D."/>
            <person name="Skrede I."/>
            <person name="Drula E."/>
            <person name="Henrissat B."/>
            <person name="Morin E."/>
            <person name="Kohler A."/>
            <person name="Barry K."/>
            <person name="LaButti K."/>
            <person name="Morin E."/>
            <person name="Salamov A."/>
            <person name="Lipzen A."/>
            <person name="Mereny Z."/>
            <person name="Hegedus B."/>
            <person name="Baldrian P."/>
            <person name="Stursova M."/>
            <person name="Weitz H."/>
            <person name="Taylor A."/>
            <person name="Grigoriev I.V."/>
            <person name="Nagy L.G."/>
            <person name="Martin F."/>
            <person name="Kauserud H."/>
        </authorList>
    </citation>
    <scope>NUCLEOTIDE SEQUENCE</scope>
    <source>
        <strain evidence="2">CBHHK002</strain>
    </source>
</reference>
<name>A0AAD7AD04_9AGAR</name>
<keyword evidence="1" id="KW-0732">Signal</keyword>
<dbReference type="Gene3D" id="3.90.550.10">
    <property type="entry name" value="Spore Coat Polysaccharide Biosynthesis Protein SpsA, Chain A"/>
    <property type="match status" value="1"/>
</dbReference>
<protein>
    <submittedName>
        <fullName evidence="2">Uncharacterized protein</fullName>
    </submittedName>
</protein>
<evidence type="ECO:0000313" key="2">
    <source>
        <dbReference type="EMBL" id="KAJ7355452.1"/>
    </source>
</evidence>
<keyword evidence="3" id="KW-1185">Reference proteome</keyword>
<dbReference type="PANTHER" id="PTHR33604">
    <property type="entry name" value="OSJNBA0004B13.7 PROTEIN"/>
    <property type="match status" value="1"/>
</dbReference>
<comment type="caution">
    <text evidence="2">The sequence shown here is derived from an EMBL/GenBank/DDBJ whole genome shotgun (WGS) entry which is preliminary data.</text>
</comment>
<dbReference type="PANTHER" id="PTHR33604:SF3">
    <property type="entry name" value="OSJNBA0004B13.7 PROTEIN"/>
    <property type="match status" value="1"/>
</dbReference>
<organism evidence="2 3">
    <name type="scientific">Mycena albidolilacea</name>
    <dbReference type="NCBI Taxonomy" id="1033008"/>
    <lineage>
        <taxon>Eukaryota</taxon>
        <taxon>Fungi</taxon>
        <taxon>Dikarya</taxon>
        <taxon>Basidiomycota</taxon>
        <taxon>Agaricomycotina</taxon>
        <taxon>Agaricomycetes</taxon>
        <taxon>Agaricomycetidae</taxon>
        <taxon>Agaricales</taxon>
        <taxon>Marasmiineae</taxon>
        <taxon>Mycenaceae</taxon>
        <taxon>Mycena</taxon>
    </lineage>
</organism>
<sequence>MLFSRRKICRARWLLLFLFVLYIFVSIPKQDPPLQRVDQDLARSLDFSRVVLELSEAHVAEAGSLTAVLPVTPTSLLTLRNALSPLSDHPPDVSLYPWNGNPIAGVLHAATQPSTKWLLLLDETDLSGLSDRTREMLLCPVASGLPNGPRGVTGSPGNLSCEAPSPETRPASYLLPPFSLPSSLVQEIYKDWSELGHAISRSREDQLGGAVRGFGDPDSNWCNIPQSRTSIHAGVTEIFAPFQDDPSSGLFVFLLPDIDDLRLLLQLLCRLQQSGHSLRVLLYSESRTVLRMREIYNSSCSVQYDATRNTGRHIYPAIYDWLHRMEREADIIFTINEPATQPVRSERAVIIRIPRDNLPYVDWMGSLSLSEWMDWHVPQIQVSIITQDRPQSLERLLSSLTRGRYFGDSVSLRMNLEQSSDFETIRIVGAYQWGHGTVFTHRRVVHGGLLPAVVESWYPHSNDSYGVLLEDDVELSPLFYAWVKMGILRYRYGGARSETARLFGISLYQQKNIELHPEGRKAFDPRKLFARNHILDPSTPYLSQIPCSWGAVYFPEHWREFHAYLADRLSETTMEIERIVVPNVRSNNWTKSWKKYFIEMVHLRGYVMLYPNYEGFVSLSTNHLEMGSHVKDRPKEKQEMFRLPLMELRSSIHLLDLPGARLPEWEALPVLNLTGFLITRDKS</sequence>